<dbReference type="EMBL" id="JAWNGG020000180">
    <property type="protein sequence ID" value="KAK9298160.1"/>
    <property type="molecule type" value="Genomic_DNA"/>
</dbReference>
<keyword evidence="4" id="KW-0949">S-adenosyl-L-methionine</keyword>
<evidence type="ECO:0000256" key="11">
    <source>
        <dbReference type="ARBA" id="ARBA00093656"/>
    </source>
</evidence>
<evidence type="ECO:0000313" key="13">
    <source>
        <dbReference type="EMBL" id="KAK9298160.1"/>
    </source>
</evidence>
<sequence>MDLHEHYMHTSTIDFSILELLEIAFKDDPFLLLHRLSKYYNIEIQKDNLHAKQLYTFQMILCHEYQLVFHTKKKHSKRVPNDLCLKTIENTLLGKKKLQNFTEYPILYDILILQLTLYCDASCIEQHLINFRQLNADILNSNESKIFYMKILECFLESLQLKKFLYNNLELNLRKCLNSMYLEDIVSWLRMKENKEWRVFASILPKLINTFDFENVFPTIWDCTLSKLDDLKDLLCALSILTDTCFSLNLKNKSLIYYDICYKEQLWLSIIQSLKSPIQQHRKQALFIMKQIIDFMNTINGNDLKSEECTIIPFVCNQSIKTEISINDIKQNYFLILEALEEKQHHLVLPALTHLPILIKGNEEHAACNNCFNSIWLQLIFERILLHDNNAIVKQGVLHVCKLPILLQDDQFTKLFIHILNNTFLYECQTQQEPKILNDIVTLFVHAEKNQAEFLNKVLQIMNEDTWAPIPIFHMMKILRTVSSQVMNYWADEQLNLIKSLIQKNLSMHSRILRIASQIELLKTISLSVKKINNMEIAMNMLLEFSLEDIIVQNSFSWNIMISWLKEILEETEAINFIKFVCEEHSYQNLHAKFSPAKFAVIIIIFYDAGLILQQKACPVGKVLDNWMSSLKGIDMRPYANVTHIFYIVEFMSHLLNLNSIETQGTVIQLLNLYINDALKFLLKHSKSIPYKFNYEELNRYLTAIVLILNNGTKLLTEKEILYYVKKFKNESITIIQNIKQYTNMHYVYALYILYYTQNILCTNHTSFYLQPLLNICDIHISNNDETEVEFTKRKIASDCYILFARLLNQFLSKVETELWPQNIDWFKSISYLYEMGGNEIVPEIALILKTMINKEAIGDLESKSNLISIFTTCWRTTVLSTKNRIFFLTIQNLIGVIINNNFLVLPNIKNFVDSFLNQLLEEGNNVPKLKKLLLNEMKLLNTCYIKDLQESLLACLLHGHIFRKDKQIEDQVYLYITKNYHTSYPQHIQIIDHNNDINIRAASVILLHQIINQDKKFGTIFLPNVLQKLEKYKNKRYFNHSYIHKIKHRIMQILLIIQPILTKNDNVILQEFLCNLMLLESNQHSVRIMQEWLLIRIFVENIDFHDKIWEFFDKAITARPRCVSSIMCIIYHVSKLLSKDSQSNFILVAFNYITRCCLGQQYNMRLYAQIIFVKLYKMLEELNSDHVTLQYKGLYNATIASLKDGLARNSGKIQDDFYLSTFHPILDYTLQTIYYELPRLTDMDMSEWITPYLFENMNFRELKDHSLQLYNLNTSLSDTKTSSFLIKSSGDTESFRKNGNVEFEELNDIQKKINPLSTNLSHNDVFPTIRESISHKKILDEEGLIVVACLISRTPNLGGLARTCEIFNVKELVISSMSQIKNKEFQNLSVSAENWITITETKPHELGKYLLNKKEMGWSLVGVEQTANSTNLLNMKFEKKTILILGNEKDGIPANLIPLFDTCIEIPQVGVIRSLNVHVTGAICIWQYAKQHILT</sequence>
<evidence type="ECO:0000256" key="6">
    <source>
        <dbReference type="ARBA" id="ARBA00022990"/>
    </source>
</evidence>
<evidence type="ECO:0000256" key="4">
    <source>
        <dbReference type="ARBA" id="ARBA00022691"/>
    </source>
</evidence>
<dbReference type="PANTHER" id="PTHR12029:SF11">
    <property type="entry name" value="METHYLTRANSFERASE TARBP1-RELATED"/>
    <property type="match status" value="1"/>
</dbReference>
<dbReference type="CDD" id="cd18091">
    <property type="entry name" value="SpoU-like_TRM3-like"/>
    <property type="match status" value="1"/>
</dbReference>
<dbReference type="InterPro" id="IPR029028">
    <property type="entry name" value="Alpha/beta_knot_MTases"/>
</dbReference>
<name>A0AAW0ZKI4_9HYME</name>
<dbReference type="Pfam" id="PF00588">
    <property type="entry name" value="SpoU_methylase"/>
    <property type="match status" value="1"/>
</dbReference>
<evidence type="ECO:0000256" key="7">
    <source>
        <dbReference type="ARBA" id="ARBA00093266"/>
    </source>
</evidence>
<dbReference type="InterPro" id="IPR044748">
    <property type="entry name" value="Trm3/TARBP1_C"/>
</dbReference>
<comment type="function">
    <text evidence="8">S-adenosyl-L-methionine-dependent 2'-O-ribose methyltransferase that catalyzes the formation of 2'-O-methylguanosine at position 18 (Gm18) in a subset of tRNA. Selectively mediates Gm18 methylation of tRNAGln-TTG/CTG and tRNASer-TGA/GCT. Gm18 modification can enhance the stability of modified tRNAs.</text>
</comment>
<keyword evidence="14" id="KW-1185">Reference proteome</keyword>
<dbReference type="GO" id="GO:0003723">
    <property type="term" value="F:RNA binding"/>
    <property type="evidence" value="ECO:0007669"/>
    <property type="project" value="UniProtKB-KW"/>
</dbReference>
<evidence type="ECO:0000256" key="8">
    <source>
        <dbReference type="ARBA" id="ARBA00093361"/>
    </source>
</evidence>
<gene>
    <name evidence="13" type="ORF">QLX08_008393</name>
</gene>
<keyword evidence="2" id="KW-0489">Methyltransferase</keyword>
<dbReference type="InterPro" id="IPR029026">
    <property type="entry name" value="tRNA_m1G_MTases_N"/>
</dbReference>
<dbReference type="EC" id="2.1.1.34" evidence="9"/>
<comment type="caution">
    <text evidence="13">The sequence shown here is derived from an EMBL/GenBank/DDBJ whole genome shotgun (WGS) entry which is preliminary data.</text>
</comment>
<keyword evidence="5" id="KW-0694">RNA-binding</keyword>
<dbReference type="FunFam" id="3.40.1280.10:FF:000010">
    <property type="entry name" value="probable methyltransferase TARBP1"/>
    <property type="match status" value="1"/>
</dbReference>
<dbReference type="InterPro" id="IPR001537">
    <property type="entry name" value="SpoU_MeTrfase"/>
</dbReference>
<keyword evidence="3" id="KW-0808">Transferase</keyword>
<evidence type="ECO:0000313" key="14">
    <source>
        <dbReference type="Proteomes" id="UP001432146"/>
    </source>
</evidence>
<dbReference type="PANTHER" id="PTHR12029">
    <property type="entry name" value="RNA METHYLTRANSFERASE"/>
    <property type="match status" value="1"/>
</dbReference>
<dbReference type="GO" id="GO:0030488">
    <property type="term" value="P:tRNA methylation"/>
    <property type="evidence" value="ECO:0007669"/>
    <property type="project" value="InterPro"/>
</dbReference>
<dbReference type="Proteomes" id="UP001432146">
    <property type="component" value="Unassembled WGS sequence"/>
</dbReference>
<evidence type="ECO:0000256" key="3">
    <source>
        <dbReference type="ARBA" id="ARBA00022679"/>
    </source>
</evidence>
<reference evidence="13 14" key="1">
    <citation type="submission" date="2024-05" db="EMBL/GenBank/DDBJ databases">
        <title>The nuclear and mitochondrial genome assemblies of Tetragonisca angustula (Apidae: Meliponini), a tiny yet remarkable pollinator in the Neotropics.</title>
        <authorList>
            <person name="Ferrari R."/>
            <person name="Ricardo P.C."/>
            <person name="Dias F.C."/>
            <person name="Araujo N.S."/>
            <person name="Soares D.O."/>
            <person name="Zhou Q.-S."/>
            <person name="Zhu C.-D."/>
            <person name="Coutinho L."/>
            <person name="Airas M.C."/>
            <person name="Batista T.M."/>
        </authorList>
    </citation>
    <scope>NUCLEOTIDE SEQUENCE [LARGE SCALE GENOMIC DNA]</scope>
    <source>
        <strain evidence="13">ASF017062</strain>
        <tissue evidence="13">Abdomen</tissue>
    </source>
</reference>
<evidence type="ECO:0000256" key="1">
    <source>
        <dbReference type="ARBA" id="ARBA00007228"/>
    </source>
</evidence>
<comment type="catalytic activity">
    <reaction evidence="7">
        <text>guanosine(18) in tRNA + S-adenosyl-L-methionine = 2'-O-methylguanosine(18) in tRNA + S-adenosyl-L-homocysteine + H(+)</text>
        <dbReference type="Rhea" id="RHEA:20077"/>
        <dbReference type="Rhea" id="RHEA-COMP:10190"/>
        <dbReference type="Rhea" id="RHEA-COMP:10192"/>
        <dbReference type="ChEBI" id="CHEBI:15378"/>
        <dbReference type="ChEBI" id="CHEBI:57856"/>
        <dbReference type="ChEBI" id="CHEBI:59789"/>
        <dbReference type="ChEBI" id="CHEBI:74269"/>
        <dbReference type="ChEBI" id="CHEBI:74445"/>
        <dbReference type="EC" id="2.1.1.34"/>
    </reaction>
    <physiologicalReaction direction="left-to-right" evidence="7">
        <dbReference type="Rhea" id="RHEA:20078"/>
    </physiologicalReaction>
</comment>
<dbReference type="GO" id="GO:0141100">
    <property type="term" value="F:tRNA (guanine(18)-2'-O)-methyltransferase activity"/>
    <property type="evidence" value="ECO:0007669"/>
    <property type="project" value="UniProtKB-EC"/>
</dbReference>
<dbReference type="SUPFAM" id="SSF75217">
    <property type="entry name" value="alpha/beta knot"/>
    <property type="match status" value="1"/>
</dbReference>
<comment type="similarity">
    <text evidence="1">Belongs to the class IV-like SAM-binding methyltransferase superfamily. RNA methyltransferase TrmH family.</text>
</comment>
<evidence type="ECO:0000259" key="12">
    <source>
        <dbReference type="Pfam" id="PF00588"/>
    </source>
</evidence>
<dbReference type="Gene3D" id="3.40.1280.10">
    <property type="match status" value="1"/>
</dbReference>
<feature type="domain" description="tRNA/rRNA methyltransferase SpoU type" evidence="12">
    <location>
        <begin position="1345"/>
        <end position="1486"/>
    </location>
</feature>
<evidence type="ECO:0000256" key="5">
    <source>
        <dbReference type="ARBA" id="ARBA00022884"/>
    </source>
</evidence>
<evidence type="ECO:0000256" key="2">
    <source>
        <dbReference type="ARBA" id="ARBA00022603"/>
    </source>
</evidence>
<protein>
    <recommendedName>
        <fullName evidence="10">tRNA (guanosine(18)-2'-O)-methyltransferase TARBP1</fullName>
        <ecNumber evidence="9">2.1.1.34</ecNumber>
    </recommendedName>
    <alternativeName>
        <fullName evidence="11">TAR RNA-binding protein 1</fullName>
    </alternativeName>
</protein>
<proteinExistence type="inferred from homology"/>
<organism evidence="13 14">
    <name type="scientific">Tetragonisca angustula</name>
    <dbReference type="NCBI Taxonomy" id="166442"/>
    <lineage>
        <taxon>Eukaryota</taxon>
        <taxon>Metazoa</taxon>
        <taxon>Ecdysozoa</taxon>
        <taxon>Arthropoda</taxon>
        <taxon>Hexapoda</taxon>
        <taxon>Insecta</taxon>
        <taxon>Pterygota</taxon>
        <taxon>Neoptera</taxon>
        <taxon>Endopterygota</taxon>
        <taxon>Hymenoptera</taxon>
        <taxon>Apocrita</taxon>
        <taxon>Aculeata</taxon>
        <taxon>Apoidea</taxon>
        <taxon>Anthophila</taxon>
        <taxon>Apidae</taxon>
        <taxon>Tetragonisca</taxon>
    </lineage>
</organism>
<evidence type="ECO:0000256" key="9">
    <source>
        <dbReference type="ARBA" id="ARBA00093594"/>
    </source>
</evidence>
<accession>A0AAW0ZKI4</accession>
<keyword evidence="6" id="KW-0007">Acetylation</keyword>
<evidence type="ECO:0000256" key="10">
    <source>
        <dbReference type="ARBA" id="ARBA00093636"/>
    </source>
</evidence>
<dbReference type="InterPro" id="IPR045330">
    <property type="entry name" value="TRM3/TARBP1"/>
</dbReference>